<dbReference type="Proteomes" id="UP000799778">
    <property type="component" value="Unassembled WGS sequence"/>
</dbReference>
<feature type="domain" description="N-acetyltransferase" evidence="2">
    <location>
        <begin position="106"/>
        <end position="254"/>
    </location>
</feature>
<gene>
    <name evidence="3" type="ORF">BU24DRAFT_418161</name>
</gene>
<evidence type="ECO:0000256" key="1">
    <source>
        <dbReference type="SAM" id="MobiDB-lite"/>
    </source>
</evidence>
<dbReference type="AlphaFoldDB" id="A0A6A5Y145"/>
<dbReference type="PANTHER" id="PTHR42791:SF14">
    <property type="entry name" value="N-ACETYLTRANSFERASE DOMAIN-CONTAINING PROTEIN"/>
    <property type="match status" value="1"/>
</dbReference>
<proteinExistence type="predicted"/>
<dbReference type="PROSITE" id="PS51186">
    <property type="entry name" value="GNAT"/>
    <property type="match status" value="1"/>
</dbReference>
<feature type="region of interest" description="Disordered" evidence="1">
    <location>
        <begin position="105"/>
        <end position="136"/>
    </location>
</feature>
<reference evidence="3" key="1">
    <citation type="journal article" date="2020" name="Stud. Mycol.">
        <title>101 Dothideomycetes genomes: a test case for predicting lifestyles and emergence of pathogens.</title>
        <authorList>
            <person name="Haridas S."/>
            <person name="Albert R."/>
            <person name="Binder M."/>
            <person name="Bloem J."/>
            <person name="Labutti K."/>
            <person name="Salamov A."/>
            <person name="Andreopoulos B."/>
            <person name="Baker S."/>
            <person name="Barry K."/>
            <person name="Bills G."/>
            <person name="Bluhm B."/>
            <person name="Cannon C."/>
            <person name="Castanera R."/>
            <person name="Culley D."/>
            <person name="Daum C."/>
            <person name="Ezra D."/>
            <person name="Gonzalez J."/>
            <person name="Henrissat B."/>
            <person name="Kuo A."/>
            <person name="Liang C."/>
            <person name="Lipzen A."/>
            <person name="Lutzoni F."/>
            <person name="Magnuson J."/>
            <person name="Mondo S."/>
            <person name="Nolan M."/>
            <person name="Ohm R."/>
            <person name="Pangilinan J."/>
            <person name="Park H.-J."/>
            <person name="Ramirez L."/>
            <person name="Alfaro M."/>
            <person name="Sun H."/>
            <person name="Tritt A."/>
            <person name="Yoshinaga Y."/>
            <person name="Zwiers L.-H."/>
            <person name="Turgeon B."/>
            <person name="Goodwin S."/>
            <person name="Spatafora J."/>
            <person name="Crous P."/>
            <person name="Grigoriev I."/>
        </authorList>
    </citation>
    <scope>NUCLEOTIDE SEQUENCE</scope>
    <source>
        <strain evidence="3">CBS 175.79</strain>
    </source>
</reference>
<dbReference type="InterPro" id="IPR052523">
    <property type="entry name" value="Trichothecene_AcTrans"/>
</dbReference>
<dbReference type="Gene3D" id="3.40.630.30">
    <property type="match status" value="1"/>
</dbReference>
<dbReference type="GeneID" id="54284314"/>
<evidence type="ECO:0000313" key="3">
    <source>
        <dbReference type="EMBL" id="KAF2018641.1"/>
    </source>
</evidence>
<evidence type="ECO:0000313" key="4">
    <source>
        <dbReference type="Proteomes" id="UP000799778"/>
    </source>
</evidence>
<dbReference type="EMBL" id="ML978067">
    <property type="protein sequence ID" value="KAF2018641.1"/>
    <property type="molecule type" value="Genomic_DNA"/>
</dbReference>
<dbReference type="OrthoDB" id="410198at2759"/>
<dbReference type="CDD" id="cd04301">
    <property type="entry name" value="NAT_SF"/>
    <property type="match status" value="1"/>
</dbReference>
<dbReference type="GO" id="GO:0016747">
    <property type="term" value="F:acyltransferase activity, transferring groups other than amino-acyl groups"/>
    <property type="evidence" value="ECO:0007669"/>
    <property type="project" value="InterPro"/>
</dbReference>
<organism evidence="3 4">
    <name type="scientific">Aaosphaeria arxii CBS 175.79</name>
    <dbReference type="NCBI Taxonomy" id="1450172"/>
    <lineage>
        <taxon>Eukaryota</taxon>
        <taxon>Fungi</taxon>
        <taxon>Dikarya</taxon>
        <taxon>Ascomycota</taxon>
        <taxon>Pezizomycotina</taxon>
        <taxon>Dothideomycetes</taxon>
        <taxon>Pleosporomycetidae</taxon>
        <taxon>Pleosporales</taxon>
        <taxon>Pleosporales incertae sedis</taxon>
        <taxon>Aaosphaeria</taxon>
    </lineage>
</organism>
<evidence type="ECO:0000259" key="2">
    <source>
        <dbReference type="PROSITE" id="PS51186"/>
    </source>
</evidence>
<dbReference type="InterPro" id="IPR000182">
    <property type="entry name" value="GNAT_dom"/>
</dbReference>
<dbReference type="RefSeq" id="XP_033386980.1">
    <property type="nucleotide sequence ID" value="XM_033526917.1"/>
</dbReference>
<protein>
    <recommendedName>
        <fullName evidence="2">N-acetyltransferase domain-containing protein</fullName>
    </recommendedName>
</protein>
<dbReference type="PANTHER" id="PTHR42791">
    <property type="entry name" value="GNAT FAMILY ACETYLTRANSFERASE"/>
    <property type="match status" value="1"/>
</dbReference>
<dbReference type="SUPFAM" id="SSF55729">
    <property type="entry name" value="Acyl-CoA N-acyltransferases (Nat)"/>
    <property type="match status" value="1"/>
</dbReference>
<dbReference type="InterPro" id="IPR016181">
    <property type="entry name" value="Acyl_CoA_acyltransferase"/>
</dbReference>
<accession>A0A6A5Y145</accession>
<sequence length="259" mass="28739">MPLIVAPLTTSDTTSWTRIRTLAYAGPTHNIVHSRPVSEETIRRVSLDRQAEIGKPNAWHFKVVDTELSPAEDDPPENGGQTIAFAVWSAHNIDLTPDGYIQNKTTAHSTEESTDEPTINPAETATLPTEAPSKDAEQKLPYLPPELRLEVLSALLNPLRDACTEIMGSKPYLMLNSLATHPEHQQRGAGRLLLKWGLDVADRAGLELYLDTSLRGRKLYEKEGFRLVKGVEFDRTPWGGEGVDWHGCMVRSPRGKVSE</sequence>
<dbReference type="Pfam" id="PF13508">
    <property type="entry name" value="Acetyltransf_7"/>
    <property type="match status" value="1"/>
</dbReference>
<name>A0A6A5Y145_9PLEO</name>
<keyword evidence="4" id="KW-1185">Reference proteome</keyword>